<dbReference type="Proteomes" id="UP000076420">
    <property type="component" value="Unassembled WGS sequence"/>
</dbReference>
<keyword evidence="1" id="KW-0472">Membrane</keyword>
<reference evidence="3" key="1">
    <citation type="submission" date="2020-05" db="UniProtKB">
        <authorList>
            <consortium name="EnsemblMetazoa"/>
        </authorList>
    </citation>
    <scope>IDENTIFICATION</scope>
    <source>
        <strain evidence="3">BB02</strain>
    </source>
</reference>
<keyword evidence="5" id="KW-1185">Reference proteome</keyword>
<keyword evidence="1" id="KW-0812">Transmembrane</keyword>
<dbReference type="InterPro" id="IPR016187">
    <property type="entry name" value="CTDL_fold"/>
</dbReference>
<feature type="transmembrane region" description="Helical" evidence="1">
    <location>
        <begin position="6"/>
        <end position="26"/>
    </location>
</feature>
<dbReference type="AlphaFoldDB" id="A0A2C9KEA9"/>
<dbReference type="RefSeq" id="XP_013068057.1">
    <property type="nucleotide sequence ID" value="XM_013212603.2"/>
</dbReference>
<dbReference type="KEGG" id="bgt:106056037"/>
<evidence type="ECO:0000256" key="1">
    <source>
        <dbReference type="SAM" id="Phobius"/>
    </source>
</evidence>
<sequence>MKCLQLQLVYLGLVIFFIGPMVLCIYRTQLEKKCAKFRFQIISYRSATKCLKWNNSSETYANAVSFCEDIDTGTLLANFKTDDELALADRYSRQWQFWVGLTDLQREGVYRWTDDGSYARDLDQIFKAQEMTNLLNPVDCVAYMVPFSTHVARHCFAKLPSFCEVKSAM</sequence>
<organism evidence="3 4">
    <name type="scientific">Biomphalaria glabrata</name>
    <name type="common">Bloodfluke planorb</name>
    <name type="synonym">Freshwater snail</name>
    <dbReference type="NCBI Taxonomy" id="6526"/>
    <lineage>
        <taxon>Eukaryota</taxon>
        <taxon>Metazoa</taxon>
        <taxon>Spiralia</taxon>
        <taxon>Lophotrochozoa</taxon>
        <taxon>Mollusca</taxon>
        <taxon>Gastropoda</taxon>
        <taxon>Heterobranchia</taxon>
        <taxon>Euthyneura</taxon>
        <taxon>Panpulmonata</taxon>
        <taxon>Hygrophila</taxon>
        <taxon>Lymnaeoidea</taxon>
        <taxon>Planorbidae</taxon>
        <taxon>Biomphalaria</taxon>
    </lineage>
</organism>
<evidence type="ECO:0000313" key="4">
    <source>
        <dbReference type="Proteomes" id="UP000076420"/>
    </source>
</evidence>
<keyword evidence="1" id="KW-1133">Transmembrane helix</keyword>
<evidence type="ECO:0000313" key="5">
    <source>
        <dbReference type="Proteomes" id="UP001165740"/>
    </source>
</evidence>
<dbReference type="Gene3D" id="3.10.100.10">
    <property type="entry name" value="Mannose-Binding Protein A, subunit A"/>
    <property type="match status" value="1"/>
</dbReference>
<dbReference type="CDD" id="cd00037">
    <property type="entry name" value="CLECT"/>
    <property type="match status" value="1"/>
</dbReference>
<feature type="domain" description="C-type lectin" evidence="2">
    <location>
        <begin position="46"/>
        <end position="164"/>
    </location>
</feature>
<dbReference type="VEuPathDB" id="VectorBase:BGLB018150"/>
<evidence type="ECO:0000313" key="3">
    <source>
        <dbReference type="EnsemblMetazoa" id="BGLB018150-PB"/>
    </source>
</evidence>
<name>A0A2C9KEA9_BIOGL</name>
<dbReference type="Proteomes" id="UP001165740">
    <property type="component" value="Chromosome 18"/>
</dbReference>
<dbReference type="Pfam" id="PF00059">
    <property type="entry name" value="Lectin_C"/>
    <property type="match status" value="1"/>
</dbReference>
<proteinExistence type="predicted"/>
<gene>
    <name evidence="3" type="primary">106056037</name>
    <name evidence="6" type="synonym">LOC106056037</name>
</gene>
<evidence type="ECO:0000313" key="6">
    <source>
        <dbReference type="RefSeq" id="XP_013068057.1"/>
    </source>
</evidence>
<dbReference type="PROSITE" id="PS50041">
    <property type="entry name" value="C_TYPE_LECTIN_2"/>
    <property type="match status" value="1"/>
</dbReference>
<dbReference type="EnsemblMetazoa" id="BGLB018150-RC">
    <property type="protein sequence ID" value="BGLB018150-PC"/>
    <property type="gene ID" value="BGLB018150"/>
</dbReference>
<evidence type="ECO:0000259" key="2">
    <source>
        <dbReference type="PROSITE" id="PS50041"/>
    </source>
</evidence>
<dbReference type="EnsemblMetazoa" id="BGLB018150-RB">
    <property type="protein sequence ID" value="BGLB018150-PB"/>
    <property type="gene ID" value="BGLB018150"/>
</dbReference>
<dbReference type="OrthoDB" id="6271941at2759"/>
<dbReference type="SUPFAM" id="SSF56436">
    <property type="entry name" value="C-type lectin-like"/>
    <property type="match status" value="1"/>
</dbReference>
<dbReference type="VEuPathDB" id="VectorBase:BGLAX_048330"/>
<protein>
    <submittedName>
        <fullName evidence="6">C-type lectin domain family 4 member E-like</fullName>
    </submittedName>
</protein>
<dbReference type="InterPro" id="IPR016186">
    <property type="entry name" value="C-type_lectin-like/link_sf"/>
</dbReference>
<reference evidence="6" key="2">
    <citation type="submission" date="2025-04" db="UniProtKB">
        <authorList>
            <consortium name="RefSeq"/>
        </authorList>
    </citation>
    <scope>IDENTIFICATION</scope>
</reference>
<dbReference type="GeneID" id="106056037"/>
<dbReference type="InterPro" id="IPR001304">
    <property type="entry name" value="C-type_lectin-like"/>
</dbReference>
<accession>A0A2C9KEA9</accession>